<keyword evidence="5" id="KW-1185">Reference proteome</keyword>
<dbReference type="RefSeq" id="WP_147055825.1">
    <property type="nucleotide sequence ID" value="NZ_CP042437.1"/>
</dbReference>
<dbReference type="GO" id="GO:0016810">
    <property type="term" value="F:hydrolase activity, acting on carbon-nitrogen (but not peptide) bonds"/>
    <property type="evidence" value="ECO:0007669"/>
    <property type="project" value="InterPro"/>
</dbReference>
<evidence type="ECO:0000256" key="1">
    <source>
        <dbReference type="ARBA" id="ARBA00022723"/>
    </source>
</evidence>
<dbReference type="GO" id="GO:0016020">
    <property type="term" value="C:membrane"/>
    <property type="evidence" value="ECO:0007669"/>
    <property type="project" value="TreeGrafter"/>
</dbReference>
<dbReference type="CDD" id="cd10917">
    <property type="entry name" value="CE4_NodB_like_6s_7s"/>
    <property type="match status" value="1"/>
</dbReference>
<keyword evidence="2" id="KW-0378">Hydrolase</keyword>
<dbReference type="AlphaFoldDB" id="A0A5B8W2R7"/>
<dbReference type="InterPro" id="IPR011330">
    <property type="entry name" value="Glyco_hydro/deAcase_b/a-brl"/>
</dbReference>
<accession>A0A5B8W2R7</accession>
<reference evidence="4 5" key="1">
    <citation type="journal article" date="2013" name="J. Microbiol.">
        <title>Mucilaginibacter ginsenosidivorax sp. nov., with ginsenoside converting activity isolated from sediment.</title>
        <authorList>
            <person name="Kim J.K."/>
            <person name="Choi T.E."/>
            <person name="Liu Q.M."/>
            <person name="Park H.Y."/>
            <person name="Yi T.H."/>
            <person name="Yoon M.H."/>
            <person name="Kim S.C."/>
            <person name="Im W.T."/>
        </authorList>
    </citation>
    <scope>NUCLEOTIDE SEQUENCE [LARGE SCALE GENOMIC DNA]</scope>
    <source>
        <strain evidence="4 5">KHI28</strain>
    </source>
</reference>
<feature type="domain" description="NodB homology" evidence="3">
    <location>
        <begin position="26"/>
        <end position="208"/>
    </location>
</feature>
<evidence type="ECO:0000259" key="3">
    <source>
        <dbReference type="PROSITE" id="PS51677"/>
    </source>
</evidence>
<dbReference type="Proteomes" id="UP000321362">
    <property type="component" value="Chromosome"/>
</dbReference>
<dbReference type="PROSITE" id="PS51677">
    <property type="entry name" value="NODB"/>
    <property type="match status" value="1"/>
</dbReference>
<organism evidence="4 5">
    <name type="scientific">Mucilaginibacter ginsenosidivorax</name>
    <dbReference type="NCBI Taxonomy" id="862126"/>
    <lineage>
        <taxon>Bacteria</taxon>
        <taxon>Pseudomonadati</taxon>
        <taxon>Bacteroidota</taxon>
        <taxon>Sphingobacteriia</taxon>
        <taxon>Sphingobacteriales</taxon>
        <taxon>Sphingobacteriaceae</taxon>
        <taxon>Mucilaginibacter</taxon>
    </lineage>
</organism>
<dbReference type="GO" id="GO:0005975">
    <property type="term" value="P:carbohydrate metabolic process"/>
    <property type="evidence" value="ECO:0007669"/>
    <property type="project" value="InterPro"/>
</dbReference>
<dbReference type="KEGG" id="mgk:FSB76_18325"/>
<dbReference type="PANTHER" id="PTHR10587">
    <property type="entry name" value="GLYCOSYL TRANSFERASE-RELATED"/>
    <property type="match status" value="1"/>
</dbReference>
<dbReference type="SUPFAM" id="SSF88713">
    <property type="entry name" value="Glycoside hydrolase/deacetylase"/>
    <property type="match status" value="1"/>
</dbReference>
<evidence type="ECO:0000256" key="2">
    <source>
        <dbReference type="ARBA" id="ARBA00022801"/>
    </source>
</evidence>
<dbReference type="GO" id="GO:0046872">
    <property type="term" value="F:metal ion binding"/>
    <property type="evidence" value="ECO:0007669"/>
    <property type="project" value="UniProtKB-KW"/>
</dbReference>
<evidence type="ECO:0000313" key="4">
    <source>
        <dbReference type="EMBL" id="QEC77799.1"/>
    </source>
</evidence>
<name>A0A5B8W2R7_9SPHI</name>
<dbReference type="PANTHER" id="PTHR10587:SF133">
    <property type="entry name" value="CHITIN DEACETYLASE 1-RELATED"/>
    <property type="match status" value="1"/>
</dbReference>
<dbReference type="Gene3D" id="3.20.20.370">
    <property type="entry name" value="Glycoside hydrolase/deacetylase"/>
    <property type="match status" value="1"/>
</dbReference>
<proteinExistence type="predicted"/>
<dbReference type="InterPro" id="IPR002509">
    <property type="entry name" value="NODB_dom"/>
</dbReference>
<sequence>MYLVKTPWLLKKLYPELIWNVNQTNRCIYLTFDDGPIPIVTPFVLNILKQYHAKATFFCIGDNVGKHPDIFKQVVNDGHAIGNHTYNHLKGWKTDNKTYLDNYLLADKILHTNLFRPPYGRIKKQQVKDLKAVKPDIKVIMWDVLSGDFDINLRPADCLKKVIKHTETGSIVVFHDSLKAFDRLKYVLPRAMEIWSKEGYSFELIKLE</sequence>
<evidence type="ECO:0000313" key="5">
    <source>
        <dbReference type="Proteomes" id="UP000321362"/>
    </source>
</evidence>
<dbReference type="Pfam" id="PF01522">
    <property type="entry name" value="Polysacc_deac_1"/>
    <property type="match status" value="1"/>
</dbReference>
<protein>
    <submittedName>
        <fullName evidence="4">Polysaccharide deacetylase family protein</fullName>
    </submittedName>
</protein>
<keyword evidence="1" id="KW-0479">Metal-binding</keyword>
<dbReference type="EMBL" id="CP042437">
    <property type="protein sequence ID" value="QEC77799.1"/>
    <property type="molecule type" value="Genomic_DNA"/>
</dbReference>
<dbReference type="OrthoDB" id="9812065at2"/>
<dbReference type="InterPro" id="IPR050248">
    <property type="entry name" value="Polysacc_deacetylase_ArnD"/>
</dbReference>
<gene>
    <name evidence="4" type="ORF">FSB76_18325</name>
</gene>